<evidence type="ECO:0000256" key="7">
    <source>
        <dbReference type="ARBA" id="ARBA00048263"/>
    </source>
</evidence>
<keyword evidence="3" id="KW-0028">Amino-acid biosynthesis</keyword>
<keyword evidence="5 9" id="KW-0808">Transferase</keyword>
<protein>
    <recommendedName>
        <fullName evidence="8">Citramalate synthase</fullName>
        <ecNumber evidence="8">2.3.3.21</ecNumber>
    </recommendedName>
</protein>
<dbReference type="GO" id="GO:0009097">
    <property type="term" value="P:isoleucine biosynthetic process"/>
    <property type="evidence" value="ECO:0007669"/>
    <property type="project" value="UniProtKB-UniRule"/>
</dbReference>
<dbReference type="Pfam" id="PF22617">
    <property type="entry name" value="HCS_D2"/>
    <property type="match status" value="1"/>
</dbReference>
<accession>A0A2Z4AL89</accession>
<evidence type="ECO:0000256" key="4">
    <source>
        <dbReference type="ARBA" id="ARBA00022624"/>
    </source>
</evidence>
<organism evidence="11 12">
    <name type="scientific">Candidatus Moanibacter tarae</name>
    <dbReference type="NCBI Taxonomy" id="2200854"/>
    <lineage>
        <taxon>Bacteria</taxon>
        <taxon>Pseudomonadati</taxon>
        <taxon>Verrucomicrobiota</taxon>
        <taxon>Opitutia</taxon>
        <taxon>Puniceicoccales</taxon>
        <taxon>Puniceicoccales incertae sedis</taxon>
        <taxon>Candidatus Moanibacter</taxon>
    </lineage>
</organism>
<dbReference type="InterPro" id="IPR036230">
    <property type="entry name" value="LeuA_allosteric_dom_sf"/>
</dbReference>
<evidence type="ECO:0000256" key="8">
    <source>
        <dbReference type="NCBIfam" id="TIGR00977"/>
    </source>
</evidence>
<dbReference type="InterPro" id="IPR002034">
    <property type="entry name" value="AIPM/Hcit_synth_CS"/>
</dbReference>
<keyword evidence="11" id="KW-0012">Acyltransferase</keyword>
<dbReference type="InterPro" id="IPR013785">
    <property type="entry name" value="Aldolase_TIM"/>
</dbReference>
<dbReference type="GO" id="GO:0009098">
    <property type="term" value="P:L-leucine biosynthetic process"/>
    <property type="evidence" value="ECO:0007669"/>
    <property type="project" value="InterPro"/>
</dbReference>
<evidence type="ECO:0000256" key="1">
    <source>
        <dbReference type="ARBA" id="ARBA00004743"/>
    </source>
</evidence>
<dbReference type="PANTHER" id="PTHR43538">
    <property type="entry name" value="ALPHA-IPM SYNTHASE/HOMOCITRATE SYNTHASE"/>
    <property type="match status" value="1"/>
</dbReference>
<dbReference type="KEGG" id="mtar:DF168_00823"/>
<dbReference type="PROSITE" id="PS50991">
    <property type="entry name" value="PYR_CT"/>
    <property type="match status" value="1"/>
</dbReference>
<dbReference type="SMART" id="SM00917">
    <property type="entry name" value="LeuA_dimer"/>
    <property type="match status" value="1"/>
</dbReference>
<dbReference type="GO" id="GO:0043714">
    <property type="term" value="F:(R)-citramalate synthase activity"/>
    <property type="evidence" value="ECO:0007669"/>
    <property type="project" value="UniProtKB-UniRule"/>
</dbReference>
<evidence type="ECO:0000256" key="9">
    <source>
        <dbReference type="RuleBase" id="RU003523"/>
    </source>
</evidence>
<dbReference type="EC" id="2.3.3.21" evidence="8"/>
<dbReference type="UniPathway" id="UPA00047">
    <property type="reaction ID" value="UER00066"/>
</dbReference>
<dbReference type="EMBL" id="CP029803">
    <property type="protein sequence ID" value="AWT59630.1"/>
    <property type="molecule type" value="Genomic_DNA"/>
</dbReference>
<dbReference type="InterPro" id="IPR054691">
    <property type="entry name" value="LeuA/HCS_post-cat"/>
</dbReference>
<sequence length="524" mass="58051">MNKKQGILLYDTTLRDGTQGEGISFSVTSKLRLTEKMDQFGIDYIEGGNPGSNPRDLAFFEEAKNLNLKHAKLSAFGSTRRAKVGVEDDPQICSLLSAGTEVVTIFGKSWLFHVTEVLRTTEEENLQMIEDTVCFFIQNGRQVIYDAEHFYDGFSHNPDYALATLDAARKGGAGYIVLCDTNGGCLMDDIGKITRRVVDDYIEVPIGIHCHNDSGVGVAVSITGIQSGATMVQGTLNGYGERNGNANLTSIIPNIVLKLGYSLNCHKNLSNLRELSLMVDDLANLRPDSKAPFVGASSFAHKGGMHVNAAEKNPSSYEHIDPSSVGNRRRVLISDMSGRSSFILKARELGVDVKSKATEVPIFLKELKDLEYRGYEYEASDASFKLLLYRWLEERESYFDVLEYRVIVEWDENKEERNSEATVKLRIGDEIHHEVAESSGPVGALNNALRKALENAYPEVQEVSLSDFKVRILDSTQGAESTIRVQIESTDGKEIWGTVGASDNIIEASWEALKDSVEYKLMKS</sequence>
<keyword evidence="4" id="KW-0412">Isoleucine biosynthesis</keyword>
<dbReference type="AlphaFoldDB" id="A0A2Z4AL89"/>
<comment type="catalytic activity">
    <reaction evidence="7">
        <text>pyruvate + acetyl-CoA + H2O = (3R)-citramalate + CoA + H(+)</text>
        <dbReference type="Rhea" id="RHEA:19045"/>
        <dbReference type="ChEBI" id="CHEBI:15361"/>
        <dbReference type="ChEBI" id="CHEBI:15377"/>
        <dbReference type="ChEBI" id="CHEBI:15378"/>
        <dbReference type="ChEBI" id="CHEBI:30934"/>
        <dbReference type="ChEBI" id="CHEBI:57287"/>
        <dbReference type="ChEBI" id="CHEBI:57288"/>
        <dbReference type="EC" id="2.3.3.21"/>
    </reaction>
</comment>
<proteinExistence type="inferred from homology"/>
<gene>
    <name evidence="11" type="primary">cimA</name>
    <name evidence="11" type="ORF">DF168_00823</name>
</gene>
<feature type="domain" description="Pyruvate carboxyltransferase" evidence="10">
    <location>
        <begin position="7"/>
        <end position="273"/>
    </location>
</feature>
<dbReference type="Pfam" id="PF00682">
    <property type="entry name" value="HMGL-like"/>
    <property type="match status" value="1"/>
</dbReference>
<keyword evidence="6" id="KW-0100">Branched-chain amino acid biosynthesis</keyword>
<dbReference type="NCBIfam" id="TIGR00977">
    <property type="entry name" value="citramal_synth"/>
    <property type="match status" value="1"/>
</dbReference>
<reference evidence="11 12" key="1">
    <citation type="submission" date="2018-06" db="EMBL/GenBank/DDBJ databases">
        <title>Draft Genome Sequence of a Novel Marine Bacterium Related to the Verrucomicrobia.</title>
        <authorList>
            <person name="Vosseberg J."/>
            <person name="Martijn J."/>
            <person name="Ettema T.J.G."/>
        </authorList>
    </citation>
    <scope>NUCLEOTIDE SEQUENCE [LARGE SCALE GENOMIC DNA]</scope>
    <source>
        <strain evidence="11">TARA_B100001123</strain>
    </source>
</reference>
<dbReference type="InterPro" id="IPR013709">
    <property type="entry name" value="2-isopropylmalate_synth_dimer"/>
</dbReference>
<evidence type="ECO:0000256" key="6">
    <source>
        <dbReference type="ARBA" id="ARBA00023304"/>
    </source>
</evidence>
<dbReference type="PROSITE" id="PS00816">
    <property type="entry name" value="AIPM_HOMOCIT_SYNTH_2"/>
    <property type="match status" value="1"/>
</dbReference>
<dbReference type="GO" id="GO:0003852">
    <property type="term" value="F:2-isopropylmalate synthase activity"/>
    <property type="evidence" value="ECO:0007669"/>
    <property type="project" value="InterPro"/>
</dbReference>
<evidence type="ECO:0000313" key="12">
    <source>
        <dbReference type="Proteomes" id="UP000247465"/>
    </source>
</evidence>
<evidence type="ECO:0000259" key="10">
    <source>
        <dbReference type="PROSITE" id="PS50991"/>
    </source>
</evidence>
<dbReference type="Gene3D" id="3.30.160.270">
    <property type="match status" value="1"/>
</dbReference>
<dbReference type="PROSITE" id="PS00815">
    <property type="entry name" value="AIPM_HOMOCIT_SYNTH_1"/>
    <property type="match status" value="1"/>
</dbReference>
<evidence type="ECO:0000256" key="2">
    <source>
        <dbReference type="ARBA" id="ARBA00006154"/>
    </source>
</evidence>
<dbReference type="InterPro" id="IPR005675">
    <property type="entry name" value="Citramal_synthase"/>
</dbReference>
<dbReference type="Proteomes" id="UP000247465">
    <property type="component" value="Chromosome"/>
</dbReference>
<dbReference type="Gene3D" id="3.20.20.70">
    <property type="entry name" value="Aldolase class I"/>
    <property type="match status" value="1"/>
</dbReference>
<dbReference type="PANTHER" id="PTHR43538:SF1">
    <property type="entry name" value="(R)-CITRAMALATE SYNTHASE"/>
    <property type="match status" value="1"/>
</dbReference>
<dbReference type="SUPFAM" id="SSF110921">
    <property type="entry name" value="2-isopropylmalate synthase LeuA, allosteric (dimerisation) domain"/>
    <property type="match status" value="1"/>
</dbReference>
<dbReference type="Pfam" id="PF08502">
    <property type="entry name" value="LeuA_dimer"/>
    <property type="match status" value="1"/>
</dbReference>
<dbReference type="CDD" id="cd07941">
    <property type="entry name" value="DRE_TIM_LeuA3"/>
    <property type="match status" value="1"/>
</dbReference>
<dbReference type="Gene3D" id="1.10.238.260">
    <property type="match status" value="1"/>
</dbReference>
<evidence type="ECO:0000256" key="3">
    <source>
        <dbReference type="ARBA" id="ARBA00022605"/>
    </source>
</evidence>
<comment type="pathway">
    <text evidence="1">Amino-acid biosynthesis; L-isoleucine biosynthesis; 2-oxobutanoate from pyruvate: step 1/3.</text>
</comment>
<dbReference type="SUPFAM" id="SSF51569">
    <property type="entry name" value="Aldolase"/>
    <property type="match status" value="1"/>
</dbReference>
<dbReference type="InterPro" id="IPR000891">
    <property type="entry name" value="PYR_CT"/>
</dbReference>
<evidence type="ECO:0000256" key="5">
    <source>
        <dbReference type="ARBA" id="ARBA00022679"/>
    </source>
</evidence>
<evidence type="ECO:0000313" key="11">
    <source>
        <dbReference type="EMBL" id="AWT59630.1"/>
    </source>
</evidence>
<comment type="similarity">
    <text evidence="2 9">Belongs to the alpha-IPM synthase/homocitrate synthase family.</text>
</comment>
<name>A0A2Z4AL89_9BACT</name>